<dbReference type="PANTHER" id="PTHR45642">
    <property type="entry name" value="GDSL ESTERASE/LIPASE EXL3"/>
    <property type="match status" value="1"/>
</dbReference>
<dbReference type="InterPro" id="IPR008265">
    <property type="entry name" value="Lipase_GDSL_AS"/>
</dbReference>
<dbReference type="GO" id="GO:0006629">
    <property type="term" value="P:lipid metabolic process"/>
    <property type="evidence" value="ECO:0007669"/>
    <property type="project" value="InterPro"/>
</dbReference>
<dbReference type="Pfam" id="PF00657">
    <property type="entry name" value="Lipase_GDSL"/>
    <property type="match status" value="1"/>
</dbReference>
<gene>
    <name evidence="3" type="ORF">TorRG33x02_103230</name>
</gene>
<organism evidence="3 4">
    <name type="scientific">Trema orientale</name>
    <name type="common">Charcoal tree</name>
    <name type="synonym">Celtis orientalis</name>
    <dbReference type="NCBI Taxonomy" id="63057"/>
    <lineage>
        <taxon>Eukaryota</taxon>
        <taxon>Viridiplantae</taxon>
        <taxon>Streptophyta</taxon>
        <taxon>Embryophyta</taxon>
        <taxon>Tracheophyta</taxon>
        <taxon>Spermatophyta</taxon>
        <taxon>Magnoliopsida</taxon>
        <taxon>eudicotyledons</taxon>
        <taxon>Gunneridae</taxon>
        <taxon>Pentapetalae</taxon>
        <taxon>rosids</taxon>
        <taxon>fabids</taxon>
        <taxon>Rosales</taxon>
        <taxon>Cannabaceae</taxon>
        <taxon>Trema</taxon>
    </lineage>
</organism>
<evidence type="ECO:0000313" key="3">
    <source>
        <dbReference type="EMBL" id="PON93933.1"/>
    </source>
</evidence>
<dbReference type="Proteomes" id="UP000237000">
    <property type="component" value="Unassembled WGS sequence"/>
</dbReference>
<dbReference type="CDD" id="cd01837">
    <property type="entry name" value="SGNH_plant_lipase_like"/>
    <property type="match status" value="1"/>
</dbReference>
<dbReference type="InterPro" id="IPR001087">
    <property type="entry name" value="GDSL"/>
</dbReference>
<comment type="similarity">
    <text evidence="1">Belongs to the 'GDSL' lipolytic enzyme family.</text>
</comment>
<evidence type="ECO:0000313" key="4">
    <source>
        <dbReference type="Proteomes" id="UP000237000"/>
    </source>
</evidence>
<dbReference type="SUPFAM" id="SSF52266">
    <property type="entry name" value="SGNH hydrolase"/>
    <property type="match status" value="1"/>
</dbReference>
<evidence type="ECO:0000256" key="1">
    <source>
        <dbReference type="ARBA" id="ARBA00008668"/>
    </source>
</evidence>
<dbReference type="InParanoid" id="A0A2P5F811"/>
<proteinExistence type="inferred from homology"/>
<feature type="chain" id="PRO_5015176335" evidence="2">
    <location>
        <begin position="28"/>
        <end position="382"/>
    </location>
</feature>
<evidence type="ECO:0000256" key="2">
    <source>
        <dbReference type="SAM" id="SignalP"/>
    </source>
</evidence>
<dbReference type="STRING" id="63057.A0A2P5F811"/>
<keyword evidence="4" id="KW-1185">Reference proteome</keyword>
<dbReference type="PANTHER" id="PTHR45642:SF150">
    <property type="entry name" value="GDSL ESTERASE_LIPASE EXL3"/>
    <property type="match status" value="1"/>
</dbReference>
<comment type="caution">
    <text evidence="3">The sequence shown here is derived from an EMBL/GenBank/DDBJ whole genome shotgun (WGS) entry which is preliminary data.</text>
</comment>
<name>A0A2P5F811_TREOI</name>
<dbReference type="EMBL" id="JXTC01000055">
    <property type="protein sequence ID" value="PON93933.1"/>
    <property type="molecule type" value="Genomic_DNA"/>
</dbReference>
<dbReference type="FunCoup" id="A0A2P5F811">
    <property type="interactions" value="42"/>
</dbReference>
<sequence length="382" mass="41876">MKGRYPSTVSFLLVCVHVFLWSSTTEARVKIPANKTVPAVIVFGDSIVDTGNNNNNLLSPARSNFPPYGRDFRGGKPTGRYSNGKVPSDLLADELGIKELLPPYAAPNLTPQDLLTGVCFAVGGVGYDPLTSKLAAVPPLTDQLEKFKEYIEKLKAIAGEERTKFILANSVIFVVLSSNDIANTYFTARVRSLQYDVPAYTDFMVSHASEFVKALFELGTRRIAVLGAPPIGCVPSQRTLGGGKERNCYEQENEAAKLFNSKLSASLDSLKPNIGPDARIVYVDIYYPLLDIIQNPTQYGFKIAKKGCCGTGLIEAALLCNPFDTTCVDETDYVFWDAYHPTEKAYRVLIIISNSSPGCSPGVGLFCPEILLDYKNMYTRKC</sequence>
<dbReference type="InterPro" id="IPR035669">
    <property type="entry name" value="SGNH_plant_lipase-like"/>
</dbReference>
<dbReference type="PROSITE" id="PS01098">
    <property type="entry name" value="LIPASE_GDSL_SER"/>
    <property type="match status" value="1"/>
</dbReference>
<dbReference type="InterPro" id="IPR050592">
    <property type="entry name" value="GDSL_lipolytic_enzyme"/>
</dbReference>
<protein>
    <submittedName>
        <fullName evidence="3">Lipase</fullName>
    </submittedName>
</protein>
<dbReference type="OrthoDB" id="1600564at2759"/>
<dbReference type="GO" id="GO:0016298">
    <property type="term" value="F:lipase activity"/>
    <property type="evidence" value="ECO:0007669"/>
    <property type="project" value="InterPro"/>
</dbReference>
<dbReference type="AlphaFoldDB" id="A0A2P5F811"/>
<keyword evidence="2" id="KW-0732">Signal</keyword>
<reference evidence="4" key="1">
    <citation type="submission" date="2016-06" db="EMBL/GenBank/DDBJ databases">
        <title>Parallel loss of symbiosis genes in relatives of nitrogen-fixing non-legume Parasponia.</title>
        <authorList>
            <person name="Van Velzen R."/>
            <person name="Holmer R."/>
            <person name="Bu F."/>
            <person name="Rutten L."/>
            <person name="Van Zeijl A."/>
            <person name="Liu W."/>
            <person name="Santuari L."/>
            <person name="Cao Q."/>
            <person name="Sharma T."/>
            <person name="Shen D."/>
            <person name="Roswanjaya Y."/>
            <person name="Wardhani T."/>
            <person name="Kalhor M.S."/>
            <person name="Jansen J."/>
            <person name="Van den Hoogen J."/>
            <person name="Gungor B."/>
            <person name="Hartog M."/>
            <person name="Hontelez J."/>
            <person name="Verver J."/>
            <person name="Yang W.-C."/>
            <person name="Schijlen E."/>
            <person name="Repin R."/>
            <person name="Schilthuizen M."/>
            <person name="Schranz E."/>
            <person name="Heidstra R."/>
            <person name="Miyata K."/>
            <person name="Fedorova E."/>
            <person name="Kohlen W."/>
            <person name="Bisseling T."/>
            <person name="Smit S."/>
            <person name="Geurts R."/>
        </authorList>
    </citation>
    <scope>NUCLEOTIDE SEQUENCE [LARGE SCALE GENOMIC DNA]</scope>
    <source>
        <strain evidence="4">cv. RG33-2</strain>
    </source>
</reference>
<accession>A0A2P5F811</accession>
<dbReference type="FunFam" id="3.40.50.1110:FF:000003">
    <property type="entry name" value="GDSL esterase/lipase APG"/>
    <property type="match status" value="1"/>
</dbReference>
<dbReference type="InterPro" id="IPR036514">
    <property type="entry name" value="SGNH_hydro_sf"/>
</dbReference>
<dbReference type="Gene3D" id="3.40.50.1110">
    <property type="entry name" value="SGNH hydrolase"/>
    <property type="match status" value="1"/>
</dbReference>
<feature type="signal peptide" evidence="2">
    <location>
        <begin position="1"/>
        <end position="27"/>
    </location>
</feature>